<organism evidence="2 3">
    <name type="scientific">Enterobacter chinensis</name>
    <dbReference type="NCBI Taxonomy" id="3030997"/>
    <lineage>
        <taxon>Bacteria</taxon>
        <taxon>Pseudomonadati</taxon>
        <taxon>Pseudomonadota</taxon>
        <taxon>Gammaproteobacteria</taxon>
        <taxon>Enterobacterales</taxon>
        <taxon>Enterobacteriaceae</taxon>
        <taxon>Enterobacter</taxon>
    </lineage>
</organism>
<accession>A0ABU5DC22</accession>
<evidence type="ECO:0000313" key="3">
    <source>
        <dbReference type="Proteomes" id="UP001270266"/>
    </source>
</evidence>
<keyword evidence="2" id="KW-0067">ATP-binding</keyword>
<dbReference type="InterPro" id="IPR027417">
    <property type="entry name" value="P-loop_NTPase"/>
</dbReference>
<dbReference type="Gene3D" id="3.40.50.300">
    <property type="entry name" value="P-loop containing nucleotide triphosphate hydrolases"/>
    <property type="match status" value="2"/>
</dbReference>
<dbReference type="PANTHER" id="PTHR32182">
    <property type="entry name" value="DNA REPLICATION AND REPAIR PROTEIN RECF"/>
    <property type="match status" value="1"/>
</dbReference>
<feature type="domain" description="Rad50/SbcC-type AAA" evidence="1">
    <location>
        <begin position="6"/>
        <end position="205"/>
    </location>
</feature>
<dbReference type="PANTHER" id="PTHR32182:SF22">
    <property type="entry name" value="ATP-DEPENDENT ENDONUCLEASE, OLD FAMILY-RELATED"/>
    <property type="match status" value="1"/>
</dbReference>
<dbReference type="InterPro" id="IPR038729">
    <property type="entry name" value="Rad50/SbcC_AAA"/>
</dbReference>
<dbReference type="SUPFAM" id="SSF52540">
    <property type="entry name" value="P-loop containing nucleoside triphosphate hydrolases"/>
    <property type="match status" value="1"/>
</dbReference>
<protein>
    <submittedName>
        <fullName evidence="2">ATP-binding protein</fullName>
    </submittedName>
</protein>
<reference evidence="2 3" key="1">
    <citation type="submission" date="2023-02" db="EMBL/GenBank/DDBJ databases">
        <title>The draft genomes of Enterobacter strains.</title>
        <authorList>
            <person name="He Y."/>
            <person name="Feng Y."/>
            <person name="Zong Z."/>
        </authorList>
    </citation>
    <scope>NUCLEOTIDE SEQUENCE [LARGE SCALE GENOMIC DNA]</scope>
    <source>
        <strain evidence="2 3">170198</strain>
    </source>
</reference>
<dbReference type="RefSeq" id="WP_320387667.1">
    <property type="nucleotide sequence ID" value="NZ_JARDVI010000012.1"/>
</dbReference>
<evidence type="ECO:0000313" key="2">
    <source>
        <dbReference type="EMBL" id="MDY0420549.1"/>
    </source>
</evidence>
<comment type="caution">
    <text evidence="2">The sequence shown here is derived from an EMBL/GenBank/DDBJ whole genome shotgun (WGS) entry which is preliminary data.</text>
</comment>
<name>A0ABU5DC22_9ENTR</name>
<keyword evidence="2" id="KW-0547">Nucleotide-binding</keyword>
<keyword evidence="3" id="KW-1185">Reference proteome</keyword>
<evidence type="ECO:0000259" key="1">
    <source>
        <dbReference type="Pfam" id="PF13476"/>
    </source>
</evidence>
<dbReference type="Proteomes" id="UP001270266">
    <property type="component" value="Unassembled WGS sequence"/>
</dbReference>
<proteinExistence type="predicted"/>
<gene>
    <name evidence="2" type="ORF">PYW49_23155</name>
</gene>
<sequence>MIKLGKLRVNNFKSFKDDFTINLGSTELFILDGPNGFGKTTLFDAIELCFTGKIGRVSNTDKKQKNNHLLKYNDKKSASIFLELLEDDNTKVVIYAHIPPSTSKEENKPDKCSVATRLLKSWPSDFEREDEFLILNDDSLERIVDNKELKNTYDIFNYIQQEETCHFLKNTESERHNKISYLFGTNRHNAEKEKLKAIRNKLVNKITSIGVEFNKLDLERINLDLSIQNEIGYKDSDEVVKPSGKLDVINTFQPQNLEQVNIHRGFIEKIYWIANNKHVFSSMEFNHYINFMCDNRKQEIQDVLLVGHFSNYEEIEKISSHVNWLSALSNKLEYYSELKNLKPDASGKINLEILDGFTKAFPILALRYNVILNRFESISKEINGQQKILESLLNHREELKNKFTLLKSPEHNHEEVKCPFCGDFKSSLDVLMLEYDQQSIIFESLKSDSLKLLGEVAEDIFANFIPSCISKIERFEFKYSKYSKLLNSYSEMKISRERWNKMKVLKDWLIENNIDISTVTKKNNDDFIGDNLTIKNNEFIDLIKGYIIGNPVDKDYSDLKNAMKTYSLSMLSGEIINKSNDIVRLEDIKIDSEFVHLLGMKFNSSRLQQISLLLNKLTKNKEHLDNVYKIVNSVFNKYNGCIKEFEKTVAKQISIPFYIYSSKVLQTRPDGNGAYLQSAENIKDNAYLRFVSKINDDHDAWNTMSSGQLSGLVISFMLSMNKVYPTKLSTLLIDDPVQTMDEINLASFVQLLKNEFSGYQIIMSTHEKRNSNFFAYKFQNKTAPRIENMKEIRLGMV</sequence>
<dbReference type="Pfam" id="PF13476">
    <property type="entry name" value="AAA_23"/>
    <property type="match status" value="1"/>
</dbReference>
<dbReference type="GO" id="GO:0005524">
    <property type="term" value="F:ATP binding"/>
    <property type="evidence" value="ECO:0007669"/>
    <property type="project" value="UniProtKB-KW"/>
</dbReference>
<dbReference type="EMBL" id="JARDVI010000012">
    <property type="protein sequence ID" value="MDY0420549.1"/>
    <property type="molecule type" value="Genomic_DNA"/>
</dbReference>